<keyword evidence="4" id="KW-1185">Reference proteome</keyword>
<dbReference type="InterPro" id="IPR036291">
    <property type="entry name" value="NAD(P)-bd_dom_sf"/>
</dbReference>
<dbReference type="Proteomes" id="UP000282322">
    <property type="component" value="Unassembled WGS sequence"/>
</dbReference>
<dbReference type="AlphaFoldDB" id="A0A3P3REE3"/>
<dbReference type="PROSITE" id="PS00061">
    <property type="entry name" value="ADH_SHORT"/>
    <property type="match status" value="1"/>
</dbReference>
<dbReference type="CDD" id="cd05233">
    <property type="entry name" value="SDR_c"/>
    <property type="match status" value="1"/>
</dbReference>
<evidence type="ECO:0000313" key="4">
    <source>
        <dbReference type="Proteomes" id="UP000282322"/>
    </source>
</evidence>
<dbReference type="InterPro" id="IPR020904">
    <property type="entry name" value="Sc_DH/Rdtase_CS"/>
</dbReference>
<dbReference type="PRINTS" id="PR00081">
    <property type="entry name" value="GDHRDH"/>
</dbReference>
<protein>
    <submittedName>
        <fullName evidence="3">SDR family oxidoreductase</fullName>
    </submittedName>
</protein>
<dbReference type="Pfam" id="PF13561">
    <property type="entry name" value="adh_short_C2"/>
    <property type="match status" value="1"/>
</dbReference>
<dbReference type="Gene3D" id="3.40.50.720">
    <property type="entry name" value="NAD(P)-binding Rossmann-like Domain"/>
    <property type="match status" value="1"/>
</dbReference>
<dbReference type="OrthoDB" id="7442at2157"/>
<comment type="similarity">
    <text evidence="1">Belongs to the short-chain dehydrogenases/reductases (SDR) family.</text>
</comment>
<keyword evidence="2" id="KW-0560">Oxidoreductase</keyword>
<name>A0A3P3REE3_9EURY</name>
<accession>A0A3P3REE3</accession>
<dbReference type="RefSeq" id="WP_124954276.1">
    <property type="nucleotide sequence ID" value="NZ_RRCH01000012.1"/>
</dbReference>
<reference evidence="3 4" key="1">
    <citation type="submission" date="2018-11" db="EMBL/GenBank/DDBJ databases">
        <title>Taxonoimc description of Halomarina strain SPP-AMP-1.</title>
        <authorList>
            <person name="Pal Y."/>
            <person name="Srinivasana K."/>
            <person name="Verma A."/>
            <person name="Kumar P."/>
        </authorList>
    </citation>
    <scope>NUCLEOTIDE SEQUENCE [LARGE SCALE GENOMIC DNA]</scope>
    <source>
        <strain evidence="3 4">SPP-AMP-1</strain>
    </source>
</reference>
<gene>
    <name evidence="3" type="ORF">EIK79_06285</name>
</gene>
<sequence>MAHDAFGGIDILVNNAGGSFGEDGKVHTVDTSTWEKSLGANLTGPYLCSREVIPLMAEGGGGSIVHVSTANALTGIGATAYSAAKAGLYALSRMIAVHYGPHDIRSNVISLGTIMTEQRQERMNNPPTETHQELLDEYPLGRFGWPEEVADTVLFLASSRSSFVTGVEFPVDGGLTAGLSQQFHRPVSNVEETPHRRSR</sequence>
<dbReference type="PANTHER" id="PTHR42760:SF115">
    <property type="entry name" value="3-OXOACYL-[ACYL-CARRIER-PROTEIN] REDUCTASE FABG"/>
    <property type="match status" value="1"/>
</dbReference>
<proteinExistence type="inferred from homology"/>
<dbReference type="InterPro" id="IPR002347">
    <property type="entry name" value="SDR_fam"/>
</dbReference>
<dbReference type="PRINTS" id="PR00080">
    <property type="entry name" value="SDRFAMILY"/>
</dbReference>
<organism evidence="3 4">
    <name type="scientific">Halocatena pleomorpha</name>
    <dbReference type="NCBI Taxonomy" id="1785090"/>
    <lineage>
        <taxon>Archaea</taxon>
        <taxon>Methanobacteriati</taxon>
        <taxon>Methanobacteriota</taxon>
        <taxon>Stenosarchaea group</taxon>
        <taxon>Halobacteria</taxon>
        <taxon>Halobacteriales</taxon>
        <taxon>Natronomonadaceae</taxon>
        <taxon>Halocatena</taxon>
    </lineage>
</organism>
<dbReference type="SUPFAM" id="SSF51735">
    <property type="entry name" value="NAD(P)-binding Rossmann-fold domains"/>
    <property type="match status" value="1"/>
</dbReference>
<evidence type="ECO:0000313" key="3">
    <source>
        <dbReference type="EMBL" id="RRJ31866.1"/>
    </source>
</evidence>
<dbReference type="PANTHER" id="PTHR42760">
    <property type="entry name" value="SHORT-CHAIN DEHYDROGENASES/REDUCTASES FAMILY MEMBER"/>
    <property type="match status" value="1"/>
</dbReference>
<evidence type="ECO:0000256" key="1">
    <source>
        <dbReference type="ARBA" id="ARBA00006484"/>
    </source>
</evidence>
<dbReference type="GO" id="GO:0016616">
    <property type="term" value="F:oxidoreductase activity, acting on the CH-OH group of donors, NAD or NADP as acceptor"/>
    <property type="evidence" value="ECO:0007669"/>
    <property type="project" value="TreeGrafter"/>
</dbReference>
<comment type="caution">
    <text evidence="3">The sequence shown here is derived from an EMBL/GenBank/DDBJ whole genome shotgun (WGS) entry which is preliminary data.</text>
</comment>
<evidence type="ECO:0000256" key="2">
    <source>
        <dbReference type="ARBA" id="ARBA00023002"/>
    </source>
</evidence>
<dbReference type="EMBL" id="RRCH01000012">
    <property type="protein sequence ID" value="RRJ31866.1"/>
    <property type="molecule type" value="Genomic_DNA"/>
</dbReference>